<name>A0A0F9AK52_9ZZZZ</name>
<evidence type="ECO:0000313" key="2">
    <source>
        <dbReference type="EMBL" id="KKL09974.1"/>
    </source>
</evidence>
<feature type="transmembrane region" description="Helical" evidence="1">
    <location>
        <begin position="12"/>
        <end position="44"/>
    </location>
</feature>
<gene>
    <name evidence="2" type="ORF">LCGC14_2560520</name>
</gene>
<accession>A0A0F9AK52</accession>
<organism evidence="2">
    <name type="scientific">marine sediment metagenome</name>
    <dbReference type="NCBI Taxonomy" id="412755"/>
    <lineage>
        <taxon>unclassified sequences</taxon>
        <taxon>metagenomes</taxon>
        <taxon>ecological metagenomes</taxon>
    </lineage>
</organism>
<protein>
    <submittedName>
        <fullName evidence="2">Uncharacterized protein</fullName>
    </submittedName>
</protein>
<keyword evidence="1" id="KW-0812">Transmembrane</keyword>
<sequence length="48" mass="5118">MSNKLEKATDRVFDCVMPILLCMLAIVSIVGCGGLILLVGWAVIKGIL</sequence>
<keyword evidence="1" id="KW-1133">Transmembrane helix</keyword>
<dbReference type="AlphaFoldDB" id="A0A0F9AK52"/>
<keyword evidence="1" id="KW-0472">Membrane</keyword>
<dbReference type="PROSITE" id="PS51257">
    <property type="entry name" value="PROKAR_LIPOPROTEIN"/>
    <property type="match status" value="1"/>
</dbReference>
<reference evidence="2" key="1">
    <citation type="journal article" date="2015" name="Nature">
        <title>Complex archaea that bridge the gap between prokaryotes and eukaryotes.</title>
        <authorList>
            <person name="Spang A."/>
            <person name="Saw J.H."/>
            <person name="Jorgensen S.L."/>
            <person name="Zaremba-Niedzwiedzka K."/>
            <person name="Martijn J."/>
            <person name="Lind A.E."/>
            <person name="van Eijk R."/>
            <person name="Schleper C."/>
            <person name="Guy L."/>
            <person name="Ettema T.J."/>
        </authorList>
    </citation>
    <scope>NUCLEOTIDE SEQUENCE</scope>
</reference>
<proteinExistence type="predicted"/>
<evidence type="ECO:0000256" key="1">
    <source>
        <dbReference type="SAM" id="Phobius"/>
    </source>
</evidence>
<comment type="caution">
    <text evidence="2">The sequence shown here is derived from an EMBL/GenBank/DDBJ whole genome shotgun (WGS) entry which is preliminary data.</text>
</comment>
<dbReference type="EMBL" id="LAZR01042255">
    <property type="protein sequence ID" value="KKL09974.1"/>
    <property type="molecule type" value="Genomic_DNA"/>
</dbReference>